<feature type="transmembrane region" description="Helical" evidence="9">
    <location>
        <begin position="264"/>
        <end position="287"/>
    </location>
</feature>
<evidence type="ECO:0000313" key="11">
    <source>
        <dbReference type="EMBL" id="MCW3473592.1"/>
    </source>
</evidence>
<dbReference type="RefSeq" id="WP_264712173.1">
    <property type="nucleotide sequence ID" value="NZ_JAPDNT010000001.1"/>
</dbReference>
<organism evidence="11 12">
    <name type="scientific">Limobrevibacterium gyesilva</name>
    <dbReference type="NCBI Taxonomy" id="2991712"/>
    <lineage>
        <taxon>Bacteria</taxon>
        <taxon>Pseudomonadati</taxon>
        <taxon>Pseudomonadota</taxon>
        <taxon>Alphaproteobacteria</taxon>
        <taxon>Acetobacterales</taxon>
        <taxon>Acetobacteraceae</taxon>
        <taxon>Limobrevibacterium</taxon>
    </lineage>
</organism>
<keyword evidence="6" id="KW-0653">Protein transport</keyword>
<feature type="transmembrane region" description="Helical" evidence="9">
    <location>
        <begin position="104"/>
        <end position="125"/>
    </location>
</feature>
<dbReference type="GO" id="GO:0005886">
    <property type="term" value="C:plasma membrane"/>
    <property type="evidence" value="ECO:0007669"/>
    <property type="project" value="UniProtKB-SubCell"/>
</dbReference>
<sequence length="301" mass="32279">MSDVADSPREIARAADEAPSRRARSRALRRFMRHRLAILGLVVIVLLVFFTAVGPHLIAFDDLHIDVRNRFQPPFAGPHILGSDPLGRDQLARLLMAGRVSLTVGFAAMALSTLVGTLVGAVAGYYGGLVGVALMRFVDAVLCFPTIFLLLALAAFVTPSVVSITLIVAATAWMEVARVVEGQIRALRDRDFAIAAEVLGASDLHIMLRELIPNAMAPIVVAATLNVARAILLESYVSFLGYGIQPPTPSWGNMLENAQEYLGTAPWLAIIPGIAITLAVTSFNFVGDGLRDALDTRLDIA</sequence>
<feature type="transmembrane region" description="Helical" evidence="9">
    <location>
        <begin position="36"/>
        <end position="58"/>
    </location>
</feature>
<dbReference type="SUPFAM" id="SSF161098">
    <property type="entry name" value="MetI-like"/>
    <property type="match status" value="1"/>
</dbReference>
<dbReference type="PROSITE" id="PS50928">
    <property type="entry name" value="ABC_TM1"/>
    <property type="match status" value="1"/>
</dbReference>
<evidence type="ECO:0000256" key="8">
    <source>
        <dbReference type="ARBA" id="ARBA00023136"/>
    </source>
</evidence>
<dbReference type="Pfam" id="PF12911">
    <property type="entry name" value="OppC_N"/>
    <property type="match status" value="1"/>
</dbReference>
<dbReference type="Pfam" id="PF00528">
    <property type="entry name" value="BPD_transp_1"/>
    <property type="match status" value="1"/>
</dbReference>
<name>A0AA41YQC9_9PROT</name>
<dbReference type="GO" id="GO:0015833">
    <property type="term" value="P:peptide transport"/>
    <property type="evidence" value="ECO:0007669"/>
    <property type="project" value="UniProtKB-KW"/>
</dbReference>
<keyword evidence="5" id="KW-0571">Peptide transport</keyword>
<dbReference type="Gene3D" id="1.10.3720.10">
    <property type="entry name" value="MetI-like"/>
    <property type="match status" value="1"/>
</dbReference>
<feature type="transmembrane region" description="Helical" evidence="9">
    <location>
        <begin position="137"/>
        <end position="156"/>
    </location>
</feature>
<keyword evidence="7 9" id="KW-1133">Transmembrane helix</keyword>
<dbReference type="InterPro" id="IPR050366">
    <property type="entry name" value="BP-dependent_transpt_permease"/>
</dbReference>
<proteinExistence type="inferred from homology"/>
<comment type="caution">
    <text evidence="11">The sequence shown here is derived from an EMBL/GenBank/DDBJ whole genome shotgun (WGS) entry which is preliminary data.</text>
</comment>
<dbReference type="GO" id="GO:0015031">
    <property type="term" value="P:protein transport"/>
    <property type="evidence" value="ECO:0007669"/>
    <property type="project" value="UniProtKB-KW"/>
</dbReference>
<evidence type="ECO:0000256" key="2">
    <source>
        <dbReference type="ARBA" id="ARBA00022448"/>
    </source>
</evidence>
<evidence type="ECO:0000256" key="6">
    <source>
        <dbReference type="ARBA" id="ARBA00022927"/>
    </source>
</evidence>
<evidence type="ECO:0000259" key="10">
    <source>
        <dbReference type="PROSITE" id="PS50928"/>
    </source>
</evidence>
<dbReference type="PANTHER" id="PTHR43386:SF1">
    <property type="entry name" value="D,D-DIPEPTIDE TRANSPORT SYSTEM PERMEASE PROTEIN DDPC-RELATED"/>
    <property type="match status" value="1"/>
</dbReference>
<protein>
    <submittedName>
        <fullName evidence="11">ABC transporter permease</fullName>
    </submittedName>
</protein>
<dbReference type="Proteomes" id="UP001165679">
    <property type="component" value="Unassembled WGS sequence"/>
</dbReference>
<reference evidence="11" key="2">
    <citation type="submission" date="2022-10" db="EMBL/GenBank/DDBJ databases">
        <authorList>
            <person name="Trinh H.N."/>
        </authorList>
    </citation>
    <scope>NUCLEOTIDE SEQUENCE</scope>
    <source>
        <strain evidence="11">RN2-1</strain>
    </source>
</reference>
<evidence type="ECO:0000313" key="12">
    <source>
        <dbReference type="Proteomes" id="UP001165679"/>
    </source>
</evidence>
<evidence type="ECO:0000256" key="7">
    <source>
        <dbReference type="ARBA" id="ARBA00022989"/>
    </source>
</evidence>
<dbReference type="GO" id="GO:0055085">
    <property type="term" value="P:transmembrane transport"/>
    <property type="evidence" value="ECO:0007669"/>
    <property type="project" value="InterPro"/>
</dbReference>
<accession>A0AA41YQC9</accession>
<comment type="similarity">
    <text evidence="9">Belongs to the binding-protein-dependent transport system permease family.</text>
</comment>
<keyword evidence="2 9" id="KW-0813">Transport</keyword>
<feature type="domain" description="ABC transmembrane type-1" evidence="10">
    <location>
        <begin position="98"/>
        <end position="287"/>
    </location>
</feature>
<feature type="transmembrane region" description="Helical" evidence="9">
    <location>
        <begin position="215"/>
        <end position="244"/>
    </location>
</feature>
<dbReference type="EMBL" id="JAPDNT010000001">
    <property type="protein sequence ID" value="MCW3473592.1"/>
    <property type="molecule type" value="Genomic_DNA"/>
</dbReference>
<feature type="transmembrane region" description="Helical" evidence="9">
    <location>
        <begin position="162"/>
        <end position="180"/>
    </location>
</feature>
<evidence type="ECO:0000256" key="1">
    <source>
        <dbReference type="ARBA" id="ARBA00004651"/>
    </source>
</evidence>
<evidence type="ECO:0000256" key="9">
    <source>
        <dbReference type="RuleBase" id="RU363032"/>
    </source>
</evidence>
<dbReference type="InterPro" id="IPR025966">
    <property type="entry name" value="OppC_N"/>
</dbReference>
<keyword evidence="8 9" id="KW-0472">Membrane</keyword>
<comment type="subcellular location">
    <subcellularLocation>
        <location evidence="1 9">Cell membrane</location>
        <topology evidence="1 9">Multi-pass membrane protein</topology>
    </subcellularLocation>
</comment>
<keyword evidence="4 9" id="KW-0812">Transmembrane</keyword>
<keyword evidence="12" id="KW-1185">Reference proteome</keyword>
<dbReference type="PANTHER" id="PTHR43386">
    <property type="entry name" value="OLIGOPEPTIDE TRANSPORT SYSTEM PERMEASE PROTEIN APPC"/>
    <property type="match status" value="1"/>
</dbReference>
<dbReference type="InterPro" id="IPR000515">
    <property type="entry name" value="MetI-like"/>
</dbReference>
<dbReference type="CDD" id="cd06261">
    <property type="entry name" value="TM_PBP2"/>
    <property type="match status" value="1"/>
</dbReference>
<keyword evidence="3" id="KW-1003">Cell membrane</keyword>
<evidence type="ECO:0000256" key="4">
    <source>
        <dbReference type="ARBA" id="ARBA00022692"/>
    </source>
</evidence>
<reference evidence="11" key="1">
    <citation type="submission" date="2022-09" db="EMBL/GenBank/DDBJ databases">
        <title>Rhodovastum sp. nov. RN2-1 isolated from soil in Seongnam, South Korea.</title>
        <authorList>
            <person name="Le N.T."/>
        </authorList>
    </citation>
    <scope>NUCLEOTIDE SEQUENCE</scope>
    <source>
        <strain evidence="11">RN2-1</strain>
    </source>
</reference>
<gene>
    <name evidence="11" type="ORF">OL599_03290</name>
</gene>
<evidence type="ECO:0000256" key="3">
    <source>
        <dbReference type="ARBA" id="ARBA00022475"/>
    </source>
</evidence>
<evidence type="ECO:0000256" key="5">
    <source>
        <dbReference type="ARBA" id="ARBA00022856"/>
    </source>
</evidence>
<dbReference type="AlphaFoldDB" id="A0AA41YQC9"/>
<dbReference type="InterPro" id="IPR035906">
    <property type="entry name" value="MetI-like_sf"/>
</dbReference>